<feature type="compositionally biased region" description="Pro residues" evidence="8">
    <location>
        <begin position="8"/>
        <end position="22"/>
    </location>
</feature>
<feature type="compositionally biased region" description="Low complexity" evidence="8">
    <location>
        <begin position="388"/>
        <end position="401"/>
    </location>
</feature>
<feature type="region of interest" description="Disordered" evidence="8">
    <location>
        <begin position="377"/>
        <end position="401"/>
    </location>
</feature>
<keyword evidence="4 7" id="KW-0472">Membrane</keyword>
<evidence type="ECO:0000256" key="8">
    <source>
        <dbReference type="SAM" id="MobiDB-lite"/>
    </source>
</evidence>
<dbReference type="HAMAP" id="MF_02065">
    <property type="entry name" value="MltG"/>
    <property type="match status" value="1"/>
</dbReference>
<dbReference type="NCBIfam" id="TIGR00247">
    <property type="entry name" value="endolytic transglycosylase MltG"/>
    <property type="match status" value="1"/>
</dbReference>
<feature type="site" description="Important for catalytic activity" evidence="7">
    <location>
        <position position="257"/>
    </location>
</feature>
<dbReference type="Pfam" id="PF02618">
    <property type="entry name" value="YceG"/>
    <property type="match status" value="1"/>
</dbReference>
<evidence type="ECO:0000256" key="4">
    <source>
        <dbReference type="ARBA" id="ARBA00023136"/>
    </source>
</evidence>
<evidence type="ECO:0000256" key="5">
    <source>
        <dbReference type="ARBA" id="ARBA00023239"/>
    </source>
</evidence>
<dbReference type="CDD" id="cd08010">
    <property type="entry name" value="MltG_like"/>
    <property type="match status" value="1"/>
</dbReference>
<evidence type="ECO:0000313" key="10">
    <source>
        <dbReference type="Proteomes" id="UP000248887"/>
    </source>
</evidence>
<dbReference type="Proteomes" id="UP000248887">
    <property type="component" value="Unassembled WGS sequence"/>
</dbReference>
<comment type="catalytic activity">
    <reaction evidence="7">
        <text>a peptidoglycan chain = a peptidoglycan chain with N-acetyl-1,6-anhydromuramyl-[peptide] at the reducing end + a peptidoglycan chain with N-acetylglucosamine at the non-reducing end.</text>
        <dbReference type="EC" id="4.2.2.29"/>
    </reaction>
</comment>
<comment type="similarity">
    <text evidence="7">Belongs to the transglycosylase MltG family.</text>
</comment>
<feature type="compositionally biased region" description="Low complexity" evidence="8">
    <location>
        <begin position="23"/>
        <end position="32"/>
    </location>
</feature>
<dbReference type="EC" id="4.2.2.29" evidence="7"/>
<reference evidence="9 10" key="1">
    <citation type="submission" date="2017-08" db="EMBL/GenBank/DDBJ databases">
        <title>Infants hospitalized years apart are colonized by the same room-sourced microbial strains.</title>
        <authorList>
            <person name="Brooks B."/>
            <person name="Olm M.R."/>
            <person name="Firek B.A."/>
            <person name="Baker R."/>
            <person name="Thomas B.C."/>
            <person name="Morowitz M.J."/>
            <person name="Banfield J.F."/>
        </authorList>
    </citation>
    <scope>NUCLEOTIDE SEQUENCE [LARGE SCALE GENOMIC DNA]</scope>
    <source>
        <strain evidence="9">S2_005_001_R2_27</strain>
    </source>
</reference>
<dbReference type="InterPro" id="IPR003770">
    <property type="entry name" value="MLTG-like"/>
</dbReference>
<comment type="caution">
    <text evidence="9">The sequence shown here is derived from an EMBL/GenBank/DDBJ whole genome shotgun (WGS) entry which is preliminary data.</text>
</comment>
<dbReference type="GO" id="GO:0071555">
    <property type="term" value="P:cell wall organization"/>
    <property type="evidence" value="ECO:0007669"/>
    <property type="project" value="UniProtKB-KW"/>
</dbReference>
<protein>
    <recommendedName>
        <fullName evidence="7">Endolytic murein transglycosylase</fullName>
        <ecNumber evidence="7">4.2.2.29</ecNumber>
    </recommendedName>
    <alternativeName>
        <fullName evidence="7">Peptidoglycan lytic transglycosylase</fullName>
    </alternativeName>
    <alternativeName>
        <fullName evidence="7">Peptidoglycan polymerization terminase</fullName>
    </alternativeName>
</protein>
<keyword evidence="5 7" id="KW-0456">Lyase</keyword>
<sequence length="401" mass="42933">MTDETPPGVTPAPGENPAPAETPAPVQTAPAQSPVPPPAKPTRNKRASKRASHPLVVAGSAVFTLLLAAIILGGGALWMGKKRYDAPGPLPQDMAVIISAESGLIDIADLLVKRGVISDKWVFVAAAVGTRSSGKLKAGEYEFTEHASIRQVLATLVSGKVIEYNVTIPEGLTSDQIVQRLLEVDELSGAIRQVPREGSLMPDTYKVTRGTSREDVLRRMARTQDAALKEIWAKRDPSLPLKSPEELVILASIVEKETGVAEERPQVAAVFVNRLNKKMKLQSDPTIIYGLVRGKGRLDRPITRADITTPTPFNTYTIAALPPGPIGNPGKASLEATANPAKTRDLYFVADGTGGHVFAETLDQHNKNVARWRQIERDQKIDPSRQPAGTAGNTGATPGID</sequence>
<dbReference type="GO" id="GO:0005886">
    <property type="term" value="C:plasma membrane"/>
    <property type="evidence" value="ECO:0007669"/>
    <property type="project" value="UniProtKB-SubCell"/>
</dbReference>
<feature type="compositionally biased region" description="Basic residues" evidence="8">
    <location>
        <begin position="42"/>
        <end position="51"/>
    </location>
</feature>
<gene>
    <name evidence="7 9" type="primary">mltG</name>
    <name evidence="9" type="ORF">DI549_08350</name>
</gene>
<dbReference type="EMBL" id="QFQD01000020">
    <property type="protein sequence ID" value="PZQ83347.1"/>
    <property type="molecule type" value="Genomic_DNA"/>
</dbReference>
<keyword evidence="7" id="KW-0997">Cell inner membrane</keyword>
<keyword evidence="2 7" id="KW-0812">Transmembrane</keyword>
<evidence type="ECO:0000256" key="6">
    <source>
        <dbReference type="ARBA" id="ARBA00023316"/>
    </source>
</evidence>
<proteinExistence type="inferred from homology"/>
<keyword evidence="3 7" id="KW-1133">Transmembrane helix</keyword>
<dbReference type="AlphaFoldDB" id="A0A2W5SKG4"/>
<dbReference type="Gene3D" id="3.30.160.60">
    <property type="entry name" value="Classic Zinc Finger"/>
    <property type="match status" value="1"/>
</dbReference>
<dbReference type="GO" id="GO:0008932">
    <property type="term" value="F:lytic endotransglycosylase activity"/>
    <property type="evidence" value="ECO:0007669"/>
    <property type="project" value="UniProtKB-UniRule"/>
</dbReference>
<evidence type="ECO:0000256" key="3">
    <source>
        <dbReference type="ARBA" id="ARBA00022989"/>
    </source>
</evidence>
<evidence type="ECO:0000256" key="1">
    <source>
        <dbReference type="ARBA" id="ARBA00022475"/>
    </source>
</evidence>
<dbReference type="PANTHER" id="PTHR30518:SF2">
    <property type="entry name" value="ENDOLYTIC MUREIN TRANSGLYCOSYLASE"/>
    <property type="match status" value="1"/>
</dbReference>
<evidence type="ECO:0000256" key="2">
    <source>
        <dbReference type="ARBA" id="ARBA00022692"/>
    </source>
</evidence>
<keyword evidence="1 7" id="KW-1003">Cell membrane</keyword>
<dbReference type="Gene3D" id="3.30.1490.480">
    <property type="entry name" value="Endolytic murein transglycosylase"/>
    <property type="match status" value="1"/>
</dbReference>
<comment type="subcellular location">
    <subcellularLocation>
        <location evidence="7">Cell inner membrane</location>
        <topology evidence="7">Single-pass membrane protein</topology>
    </subcellularLocation>
</comment>
<dbReference type="PANTHER" id="PTHR30518">
    <property type="entry name" value="ENDOLYTIC MUREIN TRANSGLYCOSYLASE"/>
    <property type="match status" value="1"/>
</dbReference>
<keyword evidence="6 7" id="KW-0961">Cell wall biogenesis/degradation</keyword>
<accession>A0A2W5SKG4</accession>
<evidence type="ECO:0000313" key="9">
    <source>
        <dbReference type="EMBL" id="PZQ83347.1"/>
    </source>
</evidence>
<feature type="region of interest" description="Disordered" evidence="8">
    <location>
        <begin position="1"/>
        <end position="51"/>
    </location>
</feature>
<feature type="transmembrane region" description="Helical" evidence="7">
    <location>
        <begin position="55"/>
        <end position="79"/>
    </location>
</feature>
<dbReference type="GO" id="GO:0009252">
    <property type="term" value="P:peptidoglycan biosynthetic process"/>
    <property type="evidence" value="ECO:0007669"/>
    <property type="project" value="UniProtKB-UniRule"/>
</dbReference>
<evidence type="ECO:0000256" key="7">
    <source>
        <dbReference type="HAMAP-Rule" id="MF_02065"/>
    </source>
</evidence>
<name>A0A2W5SKG4_ANCNO</name>
<organism evidence="9 10">
    <name type="scientific">Ancylobacter novellus</name>
    <name type="common">Thiobacillus novellus</name>
    <dbReference type="NCBI Taxonomy" id="921"/>
    <lineage>
        <taxon>Bacteria</taxon>
        <taxon>Pseudomonadati</taxon>
        <taxon>Pseudomonadota</taxon>
        <taxon>Alphaproteobacteria</taxon>
        <taxon>Hyphomicrobiales</taxon>
        <taxon>Xanthobacteraceae</taxon>
        <taxon>Ancylobacter</taxon>
    </lineage>
</organism>
<comment type="function">
    <text evidence="7">Functions as a peptidoglycan terminase that cleaves nascent peptidoglycan strands endolytically to terminate their elongation.</text>
</comment>